<dbReference type="EMBL" id="SWMU01000001">
    <property type="protein sequence ID" value="TKS56883.1"/>
    <property type="molecule type" value="Genomic_DNA"/>
</dbReference>
<dbReference type="Gene3D" id="2.40.170.20">
    <property type="entry name" value="TonB-dependent receptor, beta-barrel domain"/>
    <property type="match status" value="1"/>
</dbReference>
<keyword evidence="5" id="KW-0675">Receptor</keyword>
<evidence type="ECO:0000313" key="6">
    <source>
        <dbReference type="Proteomes" id="UP000306552"/>
    </source>
</evidence>
<comment type="caution">
    <text evidence="5">The sequence shown here is derived from an EMBL/GenBank/DDBJ whole genome shotgun (WGS) entry which is preliminary data.</text>
</comment>
<dbReference type="RefSeq" id="WP_138930587.1">
    <property type="nucleotide sequence ID" value="NZ_SWMU01000001.1"/>
</dbReference>
<dbReference type="OrthoDB" id="9803050at2"/>
<dbReference type="AlphaFoldDB" id="A0A4U5TS09"/>
<evidence type="ECO:0000256" key="1">
    <source>
        <dbReference type="ARBA" id="ARBA00004442"/>
    </source>
</evidence>
<evidence type="ECO:0000259" key="4">
    <source>
        <dbReference type="Pfam" id="PF07715"/>
    </source>
</evidence>
<comment type="subcellular location">
    <subcellularLocation>
        <location evidence="1">Cell outer membrane</location>
    </subcellularLocation>
</comment>
<proteinExistence type="predicted"/>
<evidence type="ECO:0000256" key="3">
    <source>
        <dbReference type="ARBA" id="ARBA00023237"/>
    </source>
</evidence>
<protein>
    <submittedName>
        <fullName evidence="5">TonB-dependent receptor</fullName>
    </submittedName>
</protein>
<accession>A0A4U5TS09</accession>
<dbReference type="InterPro" id="IPR037066">
    <property type="entry name" value="Plug_dom_sf"/>
</dbReference>
<dbReference type="InterPro" id="IPR036942">
    <property type="entry name" value="Beta-barrel_TonB_sf"/>
</dbReference>
<name>A0A4U5TS09_9FLAO</name>
<dbReference type="Proteomes" id="UP000306552">
    <property type="component" value="Unassembled WGS sequence"/>
</dbReference>
<organism evidence="5 6">
    <name type="scientific">Mesohalobacter halotolerans</name>
    <dbReference type="NCBI Taxonomy" id="1883405"/>
    <lineage>
        <taxon>Bacteria</taxon>
        <taxon>Pseudomonadati</taxon>
        <taxon>Bacteroidota</taxon>
        <taxon>Flavobacteriia</taxon>
        <taxon>Flavobacteriales</taxon>
        <taxon>Flavobacteriaceae</taxon>
        <taxon>Mesohalobacter</taxon>
    </lineage>
</organism>
<dbReference type="SUPFAM" id="SSF56935">
    <property type="entry name" value="Porins"/>
    <property type="match status" value="1"/>
</dbReference>
<reference evidence="5 6" key="1">
    <citation type="submission" date="2019-04" db="EMBL/GenBank/DDBJ databases">
        <title>Psychroflexus halotolerans sp. nov., isolated from a marine solar saltern.</title>
        <authorList>
            <person name="Feng X."/>
        </authorList>
    </citation>
    <scope>NUCLEOTIDE SEQUENCE [LARGE SCALE GENOMIC DNA]</scope>
    <source>
        <strain evidence="5 6">WDS2C27</strain>
    </source>
</reference>
<gene>
    <name evidence="5" type="ORF">FCN74_00205</name>
</gene>
<feature type="domain" description="TonB-dependent receptor plug" evidence="4">
    <location>
        <begin position="210"/>
        <end position="285"/>
    </location>
</feature>
<keyword evidence="6" id="KW-1185">Reference proteome</keyword>
<dbReference type="GO" id="GO:0009279">
    <property type="term" value="C:cell outer membrane"/>
    <property type="evidence" value="ECO:0007669"/>
    <property type="project" value="UniProtKB-SubCell"/>
</dbReference>
<keyword evidence="3" id="KW-0998">Cell outer membrane</keyword>
<keyword evidence="2" id="KW-0472">Membrane</keyword>
<sequence length="836" mass="96046">MKDIKFCVYVLVLLIPVLSIAQNQIPLVDYLNRIENEKSVRFNYLQQDVKTLEITTTNTNQALQNIFNQISTQLPISFEWIDNTNIVVKRLSQFYCLKVLSENLNQALSNVYVESHENIIKTYQNGTVFFTNKPKSKTLKLFKDGYAVEEIEVESLQPNDCKIVKLTRQINLDEIQLIGYLTKGLNLNSDLSISLNPKEFEILAGLTQPDVLQTMQYVPGIVSLDERISNINVRGGTHDQNLFLWNGARLYQTGHFYGMISALNPSIAHQVNIYKNGSSAFYTEGLSSVVDISSAAKPLDQSEFELFANFLETAGKADIALSDHSQLRVAGRYAFSDIFDTPTFENYYDKIFQNTEISALSTNENLRLSSDVDLQYYDANLQFQTAFNDNTTWQINAMAISNELLFVEENINTQDQKDNYLTQESYVVSTQLDKNLSENVSLSSLAYLSYYKLEGENASVLNNQLLNQTNEVLDYGLKLRSDFELSEQYKFSLGYQFNEIGIRNDNIVNIPEVEIRQKSVLQTHAGIVEFKASNFDHKLKTTLGLRANYYDKFSEFKFEPHLNMSFAIIPSFDVVLMAEQKHQVTAQVIDLQNDFFGIEKRRWVLANENETPIQRLRQVEIGQVFNKSSWLLTANLFYKNVERITSASQNFQNQLEFLQLSGDYQTYGAEFLVQKQLQNFRLWLNYTYNDSEYEFDEFSPSVFPNNFETSHHAETGLSYTTTKVKLSLSGRFFTGRPTTPIDQDMPISNPDTNPDINFLDPNSDHITEYSQVNFTGSYTFLWSKFKAEIGLAILNLFNTNNTTNQFFRLSNDILEVERIENQGLEFTPNAFLKINF</sequence>
<dbReference type="InterPro" id="IPR012910">
    <property type="entry name" value="Plug_dom"/>
</dbReference>
<evidence type="ECO:0000256" key="2">
    <source>
        <dbReference type="ARBA" id="ARBA00023136"/>
    </source>
</evidence>
<dbReference type="Pfam" id="PF07715">
    <property type="entry name" value="Plug"/>
    <property type="match status" value="1"/>
</dbReference>
<evidence type="ECO:0000313" key="5">
    <source>
        <dbReference type="EMBL" id="TKS56883.1"/>
    </source>
</evidence>
<dbReference type="Gene3D" id="2.170.130.10">
    <property type="entry name" value="TonB-dependent receptor, plug domain"/>
    <property type="match status" value="1"/>
</dbReference>